<proteinExistence type="predicted"/>
<evidence type="ECO:0000313" key="2">
    <source>
        <dbReference type="Proteomes" id="UP001501600"/>
    </source>
</evidence>
<dbReference type="Gene3D" id="3.80.10.10">
    <property type="entry name" value="Ribonuclease Inhibitor"/>
    <property type="match status" value="1"/>
</dbReference>
<dbReference type="Proteomes" id="UP001501600">
    <property type="component" value="Unassembled WGS sequence"/>
</dbReference>
<dbReference type="SUPFAM" id="SSF52058">
    <property type="entry name" value="L domain-like"/>
    <property type="match status" value="1"/>
</dbReference>
<sequence length="278" mass="29960">MQGRKLGGLLGAALLVLTGCEGGDSDELAGIEFASPALQQCFDDIRTDYGLTELSDYIMLHCQGYPVTSLGGIEALPYLESVAFDSEHLETLAFNDNPGIWQVLLTTPNLTQLDLSGLPDLANLIVSGSTPLTSLDLSDNPLLSRVWVAKTGLTTLDLFQHAELTELVVEKNPALTTLTLGQSPELAGLWGSENALTHLALSGLPKLEILSVSFNQLTELDVAANTELEALLASFNQLQTINLDSNAQLQMLTLLENPLSDETRAYLDSLGWKADQDY</sequence>
<gene>
    <name evidence="1" type="ORF">GCM10025772_11180</name>
</gene>
<dbReference type="EMBL" id="BAABLF010000006">
    <property type="protein sequence ID" value="GAA5189244.1"/>
    <property type="molecule type" value="Genomic_DNA"/>
</dbReference>
<protein>
    <recommendedName>
        <fullName evidence="3">Leucine-rich repeat domain-containing protein</fullName>
    </recommendedName>
</protein>
<evidence type="ECO:0000313" key="1">
    <source>
        <dbReference type="EMBL" id="GAA5189244.1"/>
    </source>
</evidence>
<evidence type="ECO:0008006" key="3">
    <source>
        <dbReference type="Google" id="ProtNLM"/>
    </source>
</evidence>
<reference evidence="2" key="1">
    <citation type="journal article" date="2019" name="Int. J. Syst. Evol. Microbiol.">
        <title>The Global Catalogue of Microorganisms (GCM) 10K type strain sequencing project: providing services to taxonomists for standard genome sequencing and annotation.</title>
        <authorList>
            <consortium name="The Broad Institute Genomics Platform"/>
            <consortium name="The Broad Institute Genome Sequencing Center for Infectious Disease"/>
            <person name="Wu L."/>
            <person name="Ma J."/>
        </authorList>
    </citation>
    <scope>NUCLEOTIDE SEQUENCE [LARGE SCALE GENOMIC DNA]</scope>
    <source>
        <strain evidence="2">JCM 18720</strain>
    </source>
</reference>
<comment type="caution">
    <text evidence="1">The sequence shown here is derived from an EMBL/GenBank/DDBJ whole genome shotgun (WGS) entry which is preliminary data.</text>
</comment>
<keyword evidence="2" id="KW-1185">Reference proteome</keyword>
<dbReference type="RefSeq" id="WP_345316061.1">
    <property type="nucleotide sequence ID" value="NZ_BAABLF010000006.1"/>
</dbReference>
<accession>A0ABP9S146</accession>
<name>A0ABP9S146_9GAMM</name>
<organism evidence="1 2">
    <name type="scientific">Ferrimonas gelatinilytica</name>
    <dbReference type="NCBI Taxonomy" id="1255257"/>
    <lineage>
        <taxon>Bacteria</taxon>
        <taxon>Pseudomonadati</taxon>
        <taxon>Pseudomonadota</taxon>
        <taxon>Gammaproteobacteria</taxon>
        <taxon>Alteromonadales</taxon>
        <taxon>Ferrimonadaceae</taxon>
        <taxon>Ferrimonas</taxon>
    </lineage>
</organism>
<dbReference type="InterPro" id="IPR032675">
    <property type="entry name" value="LRR_dom_sf"/>
</dbReference>
<dbReference type="PROSITE" id="PS51257">
    <property type="entry name" value="PROKAR_LIPOPROTEIN"/>
    <property type="match status" value="1"/>
</dbReference>